<gene>
    <name evidence="1" type="ORF">OH76DRAFT_796805</name>
</gene>
<protein>
    <submittedName>
        <fullName evidence="1">Uncharacterized protein</fullName>
    </submittedName>
</protein>
<name>A0A371D3N5_9APHY</name>
<keyword evidence="2" id="KW-1185">Reference proteome</keyword>
<organism evidence="1 2">
    <name type="scientific">Lentinus brumalis</name>
    <dbReference type="NCBI Taxonomy" id="2498619"/>
    <lineage>
        <taxon>Eukaryota</taxon>
        <taxon>Fungi</taxon>
        <taxon>Dikarya</taxon>
        <taxon>Basidiomycota</taxon>
        <taxon>Agaricomycotina</taxon>
        <taxon>Agaricomycetes</taxon>
        <taxon>Polyporales</taxon>
        <taxon>Polyporaceae</taxon>
        <taxon>Lentinus</taxon>
    </lineage>
</organism>
<sequence>MSNVWSSRIWIPGPSALNLPASGPKLSHLWQVDQSQLIRTFIRLRPVLAVPALLVAVWRGEHCLLLRLRV</sequence>
<evidence type="ECO:0000313" key="1">
    <source>
        <dbReference type="EMBL" id="RDX47131.1"/>
    </source>
</evidence>
<reference evidence="1 2" key="1">
    <citation type="journal article" date="2018" name="Biotechnol. Biofuels">
        <title>Integrative visual omics of the white-rot fungus Polyporus brumalis exposes the biotechnological potential of its oxidative enzymes for delignifying raw plant biomass.</title>
        <authorList>
            <person name="Miyauchi S."/>
            <person name="Rancon A."/>
            <person name="Drula E."/>
            <person name="Hage H."/>
            <person name="Chaduli D."/>
            <person name="Favel A."/>
            <person name="Grisel S."/>
            <person name="Henrissat B."/>
            <person name="Herpoel-Gimbert I."/>
            <person name="Ruiz-Duenas F.J."/>
            <person name="Chevret D."/>
            <person name="Hainaut M."/>
            <person name="Lin J."/>
            <person name="Wang M."/>
            <person name="Pangilinan J."/>
            <person name="Lipzen A."/>
            <person name="Lesage-Meessen L."/>
            <person name="Navarro D."/>
            <person name="Riley R."/>
            <person name="Grigoriev I.V."/>
            <person name="Zhou S."/>
            <person name="Raouche S."/>
            <person name="Rosso M.N."/>
        </authorList>
    </citation>
    <scope>NUCLEOTIDE SEQUENCE [LARGE SCALE GENOMIC DNA]</scope>
    <source>
        <strain evidence="1 2">BRFM 1820</strain>
    </source>
</reference>
<accession>A0A371D3N5</accession>
<dbReference type="EMBL" id="KZ857421">
    <property type="protein sequence ID" value="RDX47131.1"/>
    <property type="molecule type" value="Genomic_DNA"/>
</dbReference>
<evidence type="ECO:0000313" key="2">
    <source>
        <dbReference type="Proteomes" id="UP000256964"/>
    </source>
</evidence>
<dbReference type="AlphaFoldDB" id="A0A371D3N5"/>
<proteinExistence type="predicted"/>
<dbReference type="Proteomes" id="UP000256964">
    <property type="component" value="Unassembled WGS sequence"/>
</dbReference>